<keyword evidence="3 10" id="KW-1134">Transmembrane beta strand</keyword>
<dbReference type="GO" id="GO:0015889">
    <property type="term" value="P:cobalamin transport"/>
    <property type="evidence" value="ECO:0007669"/>
    <property type="project" value="TreeGrafter"/>
</dbReference>
<dbReference type="Gene3D" id="2.40.170.20">
    <property type="entry name" value="TonB-dependent receptor, beta-barrel domain"/>
    <property type="match status" value="1"/>
</dbReference>
<dbReference type="InterPro" id="IPR012910">
    <property type="entry name" value="Plug_dom"/>
</dbReference>
<name>A0A8J7Q9L1_9BACT</name>
<evidence type="ECO:0000256" key="2">
    <source>
        <dbReference type="ARBA" id="ARBA00022448"/>
    </source>
</evidence>
<dbReference type="Pfam" id="PF00593">
    <property type="entry name" value="TonB_dep_Rec_b-barrel"/>
    <property type="match status" value="1"/>
</dbReference>
<keyword evidence="15" id="KW-1185">Reference proteome</keyword>
<dbReference type="Proteomes" id="UP000664417">
    <property type="component" value="Unassembled WGS sequence"/>
</dbReference>
<feature type="domain" description="TonB-dependent receptor plug" evidence="13">
    <location>
        <begin position="45"/>
        <end position="153"/>
    </location>
</feature>
<dbReference type="GO" id="GO:0009279">
    <property type="term" value="C:cell outer membrane"/>
    <property type="evidence" value="ECO:0007669"/>
    <property type="project" value="UniProtKB-SubCell"/>
</dbReference>
<evidence type="ECO:0000256" key="4">
    <source>
        <dbReference type="ARBA" id="ARBA00022692"/>
    </source>
</evidence>
<keyword evidence="8 10" id="KW-0472">Membrane</keyword>
<keyword evidence="6" id="KW-0406">Ion transport</keyword>
<dbReference type="InterPro" id="IPR036942">
    <property type="entry name" value="Beta-barrel_TonB_sf"/>
</dbReference>
<dbReference type="Gene3D" id="2.170.130.10">
    <property type="entry name" value="TonB-dependent receptor, plug domain"/>
    <property type="match status" value="1"/>
</dbReference>
<evidence type="ECO:0000256" key="8">
    <source>
        <dbReference type="ARBA" id="ARBA00023136"/>
    </source>
</evidence>
<keyword evidence="7 11" id="KW-0798">TonB box</keyword>
<evidence type="ECO:0000259" key="13">
    <source>
        <dbReference type="Pfam" id="PF07715"/>
    </source>
</evidence>
<evidence type="ECO:0000313" key="14">
    <source>
        <dbReference type="EMBL" id="MBO1316916.1"/>
    </source>
</evidence>
<proteinExistence type="inferred from homology"/>
<keyword evidence="4 10" id="KW-0812">Transmembrane</keyword>
<comment type="similarity">
    <text evidence="10 11">Belongs to the TonB-dependent receptor family.</text>
</comment>
<evidence type="ECO:0000256" key="10">
    <source>
        <dbReference type="PROSITE-ProRule" id="PRU01360"/>
    </source>
</evidence>
<dbReference type="AlphaFoldDB" id="A0A8J7Q9L1"/>
<sequence length="640" mass="70635">MAILSEWKRFAFAGIFAGIGFLQAQELPTIKEDLTVKGSKNEISLEETTTHTVVVTREEMDTYHWRSVGEVLANLPGVSLVANGGDGKLTTVFLRGAKSENTLVLLDGIKLNDPTNVGKGFDFGNLSTSGIERIELILGPQSTLYGTDASAGIINIVSADGKGAPLTEFQAELSNEDTTRAMLSHSDQLGAVNYAVTAGYYDSDSISARADLLENGADPETDRYENLQITAKLGVRVNEKLQADIHLASANNKNDIDTFDGDDINYRSTYDQNSIGAVLGGKWFHDSLNHTLHLGWSSIDREAVDEVDERHPQDSSNANYDGTTLMFEFRNQWTVNEQVSLVFGVSHEEEQAEVATVFNSAFGLSESTIDEETDTASAFAQLNFSDASGFYGNLAARHDDHSLFGGESTWDLGLGYRFPTETRLRAAVGTGFKAPSIYQLYAPGFGNADLASETSDAFEIGVQQNLLDDRLQMGLSYFQYEFENMVEFVFDSVTFQSSYVNLSQAESDGYELWLGYTDKQLSVHVAYEDLDAEDTSGAEAVPLIRRHDDKATLRFAYRFNSPLRVSGDILRYGEAIDSNFSVGEVTLDAYTLVNLGISYELEKTWQFTVRATNLFDEEYTQVLNYGVNGRRVFAAVRARF</sequence>
<keyword evidence="2 10" id="KW-0813">Transport</keyword>
<feature type="domain" description="TonB-dependent receptor-like beta-barrel" evidence="12">
    <location>
        <begin position="241"/>
        <end position="614"/>
    </location>
</feature>
<reference evidence="14" key="1">
    <citation type="submission" date="2021-03" db="EMBL/GenBank/DDBJ databases">
        <authorList>
            <person name="Wang G."/>
        </authorList>
    </citation>
    <scope>NUCLEOTIDE SEQUENCE</scope>
    <source>
        <strain evidence="14">KCTC 12899</strain>
    </source>
</reference>
<gene>
    <name evidence="14" type="ORF">J3U88_00490</name>
</gene>
<dbReference type="InterPro" id="IPR000531">
    <property type="entry name" value="Beta-barrel_TonB"/>
</dbReference>
<dbReference type="PANTHER" id="PTHR30069:SF53">
    <property type="entry name" value="COLICIN I RECEPTOR-RELATED"/>
    <property type="match status" value="1"/>
</dbReference>
<accession>A0A8J7Q9L1</accession>
<dbReference type="RefSeq" id="WP_207856152.1">
    <property type="nucleotide sequence ID" value="NZ_JAFREP010000001.1"/>
</dbReference>
<organism evidence="14 15">
    <name type="scientific">Acanthopleuribacter pedis</name>
    <dbReference type="NCBI Taxonomy" id="442870"/>
    <lineage>
        <taxon>Bacteria</taxon>
        <taxon>Pseudomonadati</taxon>
        <taxon>Acidobacteriota</taxon>
        <taxon>Holophagae</taxon>
        <taxon>Acanthopleuribacterales</taxon>
        <taxon>Acanthopleuribacteraceae</taxon>
        <taxon>Acanthopleuribacter</taxon>
    </lineage>
</organism>
<evidence type="ECO:0000256" key="7">
    <source>
        <dbReference type="ARBA" id="ARBA00023077"/>
    </source>
</evidence>
<keyword evidence="14" id="KW-0675">Receptor</keyword>
<evidence type="ECO:0000256" key="11">
    <source>
        <dbReference type="RuleBase" id="RU003357"/>
    </source>
</evidence>
<evidence type="ECO:0000256" key="3">
    <source>
        <dbReference type="ARBA" id="ARBA00022452"/>
    </source>
</evidence>
<keyword evidence="5" id="KW-0732">Signal</keyword>
<comment type="subcellular location">
    <subcellularLocation>
        <location evidence="1 10">Cell outer membrane</location>
        <topology evidence="1 10">Multi-pass membrane protein</topology>
    </subcellularLocation>
</comment>
<dbReference type="PROSITE" id="PS52016">
    <property type="entry name" value="TONB_DEPENDENT_REC_3"/>
    <property type="match status" value="1"/>
</dbReference>
<dbReference type="PANTHER" id="PTHR30069">
    <property type="entry name" value="TONB-DEPENDENT OUTER MEMBRANE RECEPTOR"/>
    <property type="match status" value="1"/>
</dbReference>
<keyword evidence="9 10" id="KW-0998">Cell outer membrane</keyword>
<evidence type="ECO:0000256" key="9">
    <source>
        <dbReference type="ARBA" id="ARBA00023237"/>
    </source>
</evidence>
<dbReference type="EMBL" id="JAFREP010000001">
    <property type="protein sequence ID" value="MBO1316916.1"/>
    <property type="molecule type" value="Genomic_DNA"/>
</dbReference>
<evidence type="ECO:0000256" key="1">
    <source>
        <dbReference type="ARBA" id="ARBA00004571"/>
    </source>
</evidence>
<dbReference type="GO" id="GO:0006811">
    <property type="term" value="P:monoatomic ion transport"/>
    <property type="evidence" value="ECO:0007669"/>
    <property type="project" value="UniProtKB-KW"/>
</dbReference>
<evidence type="ECO:0000256" key="5">
    <source>
        <dbReference type="ARBA" id="ARBA00022729"/>
    </source>
</evidence>
<dbReference type="InterPro" id="IPR037066">
    <property type="entry name" value="Plug_dom_sf"/>
</dbReference>
<dbReference type="CDD" id="cd01347">
    <property type="entry name" value="ligand_gated_channel"/>
    <property type="match status" value="1"/>
</dbReference>
<protein>
    <submittedName>
        <fullName evidence="14">TonB-dependent receptor</fullName>
    </submittedName>
</protein>
<evidence type="ECO:0000259" key="12">
    <source>
        <dbReference type="Pfam" id="PF00593"/>
    </source>
</evidence>
<dbReference type="SUPFAM" id="SSF56935">
    <property type="entry name" value="Porins"/>
    <property type="match status" value="1"/>
</dbReference>
<evidence type="ECO:0000256" key="6">
    <source>
        <dbReference type="ARBA" id="ARBA00023065"/>
    </source>
</evidence>
<dbReference type="InterPro" id="IPR039426">
    <property type="entry name" value="TonB-dep_rcpt-like"/>
</dbReference>
<evidence type="ECO:0000313" key="15">
    <source>
        <dbReference type="Proteomes" id="UP000664417"/>
    </source>
</evidence>
<comment type="caution">
    <text evidence="14">The sequence shown here is derived from an EMBL/GenBank/DDBJ whole genome shotgun (WGS) entry which is preliminary data.</text>
</comment>
<dbReference type="Pfam" id="PF07715">
    <property type="entry name" value="Plug"/>
    <property type="match status" value="1"/>
</dbReference>